<protein>
    <submittedName>
        <fullName evidence="1">Uncharacterized protein</fullName>
    </submittedName>
</protein>
<evidence type="ECO:0000313" key="1">
    <source>
        <dbReference type="EMBL" id="MCE8051066.1"/>
    </source>
</evidence>
<reference evidence="1" key="2">
    <citation type="journal article" date="2021" name="Front. Microbiol.">
        <title>Aerobic Denitrification and Heterotrophic Sulfur Oxidation in the Genus Halomonas Revealed by Six Novel Species Characterizations and Genome-Based Analysis.</title>
        <authorList>
            <person name="Wang L."/>
            <person name="Shao Z."/>
        </authorList>
    </citation>
    <scope>NUCLEOTIDE SEQUENCE</scope>
    <source>
        <strain evidence="1">MCCC 1A05776</strain>
    </source>
</reference>
<accession>A0AAW4YR42</accession>
<evidence type="ECO:0000313" key="2">
    <source>
        <dbReference type="Proteomes" id="UP001320178"/>
    </source>
</evidence>
<sequence length="188" mass="21051">MDPILIKCGNVTPNSAEVDHDSVISCWAEAERYFGSNSIKLNEKKSVKILIDAKAIREKLHALKPENCGEFLQKYFQENGGLNLDDHPFSAILKVTIYDEASEGGLNRAVILRHFTEQLFLAMNICNRGGCSYGSISIDGSIKDHALHCGVLESGWHRATIDNWPKLKNIAFMTYGDGWKEMEGFPIF</sequence>
<comment type="caution">
    <text evidence="1">The sequence shown here is derived from an EMBL/GenBank/DDBJ whole genome shotgun (WGS) entry which is preliminary data.</text>
</comment>
<dbReference type="Proteomes" id="UP001320178">
    <property type="component" value="Unassembled WGS sequence"/>
</dbReference>
<reference evidence="1" key="1">
    <citation type="submission" date="2020-05" db="EMBL/GenBank/DDBJ databases">
        <authorList>
            <person name="Wang L."/>
            <person name="Shao Z."/>
        </authorList>
    </citation>
    <scope>NUCLEOTIDE SEQUENCE</scope>
    <source>
        <strain evidence="1">MCCC 1A05776</strain>
    </source>
</reference>
<dbReference type="EMBL" id="JABFTS010000002">
    <property type="protein sequence ID" value="MCE8051066.1"/>
    <property type="molecule type" value="Genomic_DNA"/>
</dbReference>
<proteinExistence type="predicted"/>
<dbReference type="AlphaFoldDB" id="A0AAW4YR42"/>
<organism evidence="1 2">
    <name type="scientific">Billgrantia desiderata</name>
    <dbReference type="NCBI Taxonomy" id="52021"/>
    <lineage>
        <taxon>Bacteria</taxon>
        <taxon>Pseudomonadati</taxon>
        <taxon>Pseudomonadota</taxon>
        <taxon>Gammaproteobacteria</taxon>
        <taxon>Oceanospirillales</taxon>
        <taxon>Halomonadaceae</taxon>
        <taxon>Billgrantia</taxon>
    </lineage>
</organism>
<gene>
    <name evidence="1" type="ORF">HOP61_07160</name>
</gene>
<name>A0AAW4YR42_9GAMM</name>
<dbReference type="RefSeq" id="WP_234239001.1">
    <property type="nucleotide sequence ID" value="NZ_JABFTS010000002.1"/>
</dbReference>